<dbReference type="EMBL" id="QUSL01000066">
    <property type="protein sequence ID" value="RGD76647.1"/>
    <property type="molecule type" value="Genomic_DNA"/>
</dbReference>
<evidence type="ECO:0000256" key="1">
    <source>
        <dbReference type="ARBA" id="ARBA00009981"/>
    </source>
</evidence>
<dbReference type="InterPro" id="IPR036165">
    <property type="entry name" value="YefM-like_sf"/>
</dbReference>
<dbReference type="Gene3D" id="3.40.1620.10">
    <property type="entry name" value="YefM-like domain"/>
    <property type="match status" value="1"/>
</dbReference>
<reference evidence="3 4" key="1">
    <citation type="submission" date="2018-08" db="EMBL/GenBank/DDBJ databases">
        <title>A genome reference for cultivated species of the human gut microbiota.</title>
        <authorList>
            <person name="Zou Y."/>
            <person name="Xue W."/>
            <person name="Luo G."/>
        </authorList>
    </citation>
    <scope>NUCLEOTIDE SEQUENCE [LARGE SCALE GENOMIC DNA]</scope>
    <source>
        <strain evidence="3 4">OM06-4</strain>
    </source>
</reference>
<comment type="similarity">
    <text evidence="1">Belongs to the phD/YefM antitoxin family.</text>
</comment>
<sequence length="112" mass="13058">MERKINKKYSINLLNSIVPISQFNKGQAGKIFNDVKENGAKIVIKNNEPECVLISPAEYTDLIEQLEDMELMKITLDRMKDFNNETHTLEETMNEFEITEKDLEGYEDIELE</sequence>
<feature type="coiled-coil region" evidence="2">
    <location>
        <begin position="79"/>
        <end position="109"/>
    </location>
</feature>
<organism evidence="3 4">
    <name type="scientific">Thomasclavelia ramosa</name>
    <dbReference type="NCBI Taxonomy" id="1547"/>
    <lineage>
        <taxon>Bacteria</taxon>
        <taxon>Bacillati</taxon>
        <taxon>Bacillota</taxon>
        <taxon>Erysipelotrichia</taxon>
        <taxon>Erysipelotrichales</taxon>
        <taxon>Coprobacillaceae</taxon>
        <taxon>Thomasclavelia</taxon>
    </lineage>
</organism>
<evidence type="ECO:0000313" key="4">
    <source>
        <dbReference type="Proteomes" id="UP000261032"/>
    </source>
</evidence>
<evidence type="ECO:0000256" key="2">
    <source>
        <dbReference type="SAM" id="Coils"/>
    </source>
</evidence>
<protein>
    <submittedName>
        <fullName evidence="3">Type II toxin-antitoxin system Phd/YefM family antitoxin</fullName>
    </submittedName>
</protein>
<gene>
    <name evidence="3" type="ORF">DXB93_18525</name>
</gene>
<keyword evidence="2" id="KW-0175">Coiled coil</keyword>
<evidence type="ECO:0000313" key="3">
    <source>
        <dbReference type="EMBL" id="RGD76647.1"/>
    </source>
</evidence>
<accession>A0A3E3E6S3</accession>
<dbReference type="AlphaFoldDB" id="A0A3E3E6S3"/>
<proteinExistence type="inferred from homology"/>
<dbReference type="Proteomes" id="UP000261032">
    <property type="component" value="Unassembled WGS sequence"/>
</dbReference>
<dbReference type="RefSeq" id="WP_117582674.1">
    <property type="nucleotide sequence ID" value="NZ_QUSL01000066.1"/>
</dbReference>
<name>A0A3E3E6S3_9FIRM</name>
<comment type="caution">
    <text evidence="3">The sequence shown here is derived from an EMBL/GenBank/DDBJ whole genome shotgun (WGS) entry which is preliminary data.</text>
</comment>
<dbReference type="SUPFAM" id="SSF143120">
    <property type="entry name" value="YefM-like"/>
    <property type="match status" value="1"/>
</dbReference>